<evidence type="ECO:0000313" key="1">
    <source>
        <dbReference type="EMBL" id="MER6616351.1"/>
    </source>
</evidence>
<keyword evidence="2" id="KW-1185">Reference proteome</keyword>
<dbReference type="RefSeq" id="WP_351977727.1">
    <property type="nucleotide sequence ID" value="NZ_JBEPBX010000023.1"/>
</dbReference>
<organism evidence="1 2">
    <name type="scientific">Streptomyces xantholiticus</name>
    <dbReference type="NCBI Taxonomy" id="68285"/>
    <lineage>
        <taxon>Bacteria</taxon>
        <taxon>Bacillati</taxon>
        <taxon>Actinomycetota</taxon>
        <taxon>Actinomycetes</taxon>
        <taxon>Kitasatosporales</taxon>
        <taxon>Streptomycetaceae</taxon>
        <taxon>Streptomyces</taxon>
    </lineage>
</organism>
<dbReference type="EMBL" id="JBEPBX010000023">
    <property type="protein sequence ID" value="MER6616351.1"/>
    <property type="molecule type" value="Genomic_DNA"/>
</dbReference>
<proteinExistence type="predicted"/>
<evidence type="ECO:0000313" key="2">
    <source>
        <dbReference type="Proteomes" id="UP001445472"/>
    </source>
</evidence>
<accession>A0ABV1UZZ6</accession>
<sequence>MTTATPHPNAVAAATRAEALATLARRRAPLHPAQSALLEIAARLDTVAQAFTTEVDVINGITISNSVPGDAWLALHEAETIAEEAPATGFPAEFGQYVTQPVYGHSLDVPDPVNPSSVALAAQEARLIAALVMVHHELADTAADAAYTAAMLDAAFLIRSRLARVAAAARIDNARTCNRR</sequence>
<reference evidence="1 2" key="1">
    <citation type="submission" date="2024-06" db="EMBL/GenBank/DDBJ databases">
        <title>The Natural Products Discovery Center: Release of the First 8490 Sequenced Strains for Exploring Actinobacteria Biosynthetic Diversity.</title>
        <authorList>
            <person name="Kalkreuter E."/>
            <person name="Kautsar S.A."/>
            <person name="Yang D."/>
            <person name="Bader C.D."/>
            <person name="Teijaro C.N."/>
            <person name="Fluegel L."/>
            <person name="Davis C.M."/>
            <person name="Simpson J.R."/>
            <person name="Lauterbach L."/>
            <person name="Steele A.D."/>
            <person name="Gui C."/>
            <person name="Meng S."/>
            <person name="Li G."/>
            <person name="Viehrig K."/>
            <person name="Ye F."/>
            <person name="Su P."/>
            <person name="Kiefer A.F."/>
            <person name="Nichols A."/>
            <person name="Cepeda A.J."/>
            <person name="Yan W."/>
            <person name="Fan B."/>
            <person name="Jiang Y."/>
            <person name="Adhikari A."/>
            <person name="Zheng C.-J."/>
            <person name="Schuster L."/>
            <person name="Cowan T.M."/>
            <person name="Smanski M.J."/>
            <person name="Chevrette M.G."/>
            <person name="De Carvalho L.P.S."/>
            <person name="Shen B."/>
        </authorList>
    </citation>
    <scope>NUCLEOTIDE SEQUENCE [LARGE SCALE GENOMIC DNA]</scope>
    <source>
        <strain evidence="1 2">NPDC000837</strain>
    </source>
</reference>
<protein>
    <submittedName>
        <fullName evidence="1">Uncharacterized protein</fullName>
    </submittedName>
</protein>
<dbReference type="Proteomes" id="UP001445472">
    <property type="component" value="Unassembled WGS sequence"/>
</dbReference>
<name>A0ABV1UZZ6_9ACTN</name>
<gene>
    <name evidence="1" type="ORF">ABT276_23850</name>
</gene>
<comment type="caution">
    <text evidence="1">The sequence shown here is derived from an EMBL/GenBank/DDBJ whole genome shotgun (WGS) entry which is preliminary data.</text>
</comment>